<keyword evidence="4" id="KW-0548">Nucleotidyltransferase</keyword>
<evidence type="ECO:0000256" key="2">
    <source>
        <dbReference type="ARBA" id="ARBA00022649"/>
    </source>
</evidence>
<dbReference type="InterPro" id="IPR043519">
    <property type="entry name" value="NT_sf"/>
</dbReference>
<dbReference type="SUPFAM" id="SSF81301">
    <property type="entry name" value="Nucleotidyltransferase"/>
    <property type="match status" value="1"/>
</dbReference>
<reference evidence="11 12" key="1">
    <citation type="submission" date="2020-09" db="EMBL/GenBank/DDBJ databases">
        <title>Sinomicrobium weinanense sp. nov., a halophilic bacteria isolated from saline-alkali soil.</title>
        <authorList>
            <person name="Wu P."/>
            <person name="Ren H."/>
            <person name="Mei Y."/>
            <person name="Liang Y."/>
            <person name="Chen Z."/>
        </authorList>
    </citation>
    <scope>NUCLEOTIDE SEQUENCE [LARGE SCALE GENOMIC DNA]</scope>
    <source>
        <strain evidence="11 12">FJxs</strain>
    </source>
</reference>
<evidence type="ECO:0000256" key="7">
    <source>
        <dbReference type="ARBA" id="ARBA00022840"/>
    </source>
</evidence>
<keyword evidence="2" id="KW-1277">Toxin-antitoxin system</keyword>
<evidence type="ECO:0000256" key="6">
    <source>
        <dbReference type="ARBA" id="ARBA00022741"/>
    </source>
</evidence>
<feature type="domain" description="Polymerase nucleotidyl transferase" evidence="10">
    <location>
        <begin position="17"/>
        <end position="91"/>
    </location>
</feature>
<gene>
    <name evidence="11" type="ORF">IBL28_12875</name>
</gene>
<dbReference type="GO" id="GO:0016779">
    <property type="term" value="F:nucleotidyltransferase activity"/>
    <property type="evidence" value="ECO:0007669"/>
    <property type="project" value="UniProtKB-KW"/>
</dbReference>
<comment type="cofactor">
    <cofactor evidence="1">
        <name>Mg(2+)</name>
        <dbReference type="ChEBI" id="CHEBI:18420"/>
    </cofactor>
</comment>
<dbReference type="AlphaFoldDB" id="A0A926JTE6"/>
<protein>
    <submittedName>
        <fullName evidence="11">Nucleotidyltransferase family protein</fullName>
    </submittedName>
</protein>
<evidence type="ECO:0000313" key="11">
    <source>
        <dbReference type="EMBL" id="MBC9796866.1"/>
    </source>
</evidence>
<keyword evidence="8" id="KW-0460">Magnesium</keyword>
<dbReference type="InterPro" id="IPR052038">
    <property type="entry name" value="Type-VII_TA_antitoxin"/>
</dbReference>
<proteinExistence type="inferred from homology"/>
<dbReference type="Gene3D" id="3.30.460.10">
    <property type="entry name" value="Beta Polymerase, domain 2"/>
    <property type="match status" value="1"/>
</dbReference>
<evidence type="ECO:0000313" key="12">
    <source>
        <dbReference type="Proteomes" id="UP000653730"/>
    </source>
</evidence>
<evidence type="ECO:0000256" key="1">
    <source>
        <dbReference type="ARBA" id="ARBA00001946"/>
    </source>
</evidence>
<keyword evidence="7" id="KW-0067">ATP-binding</keyword>
<keyword evidence="12" id="KW-1185">Reference proteome</keyword>
<comment type="similarity">
    <text evidence="9">Belongs to the MntA antitoxin family.</text>
</comment>
<sequence>MVTRNEILAKLTELKPLLHKDYAVKEIGLFGSFSDNTQTEDSDIDLLVELEKPIGWKFFTLQLFLENIFRRKIDLVTKKALKNQIKENILKQVYYI</sequence>
<dbReference type="GO" id="GO:0046872">
    <property type="term" value="F:metal ion binding"/>
    <property type="evidence" value="ECO:0007669"/>
    <property type="project" value="UniProtKB-KW"/>
</dbReference>
<dbReference type="Pfam" id="PF01909">
    <property type="entry name" value="NTP_transf_2"/>
    <property type="match status" value="1"/>
</dbReference>
<evidence type="ECO:0000256" key="8">
    <source>
        <dbReference type="ARBA" id="ARBA00022842"/>
    </source>
</evidence>
<dbReference type="EMBL" id="JACVDC010000039">
    <property type="protein sequence ID" value="MBC9796866.1"/>
    <property type="molecule type" value="Genomic_DNA"/>
</dbReference>
<evidence type="ECO:0000256" key="4">
    <source>
        <dbReference type="ARBA" id="ARBA00022695"/>
    </source>
</evidence>
<keyword evidence="5" id="KW-0479">Metal-binding</keyword>
<evidence type="ECO:0000256" key="3">
    <source>
        <dbReference type="ARBA" id="ARBA00022679"/>
    </source>
</evidence>
<dbReference type="GO" id="GO:0005524">
    <property type="term" value="F:ATP binding"/>
    <property type="evidence" value="ECO:0007669"/>
    <property type="project" value="UniProtKB-KW"/>
</dbReference>
<dbReference type="InterPro" id="IPR002934">
    <property type="entry name" value="Polymerase_NTP_transf_dom"/>
</dbReference>
<dbReference type="RefSeq" id="WP_187966008.1">
    <property type="nucleotide sequence ID" value="NZ_JACVDC010000039.1"/>
</dbReference>
<accession>A0A926JTE6</accession>
<organism evidence="11 12">
    <name type="scientific">Sinomicrobium weinanense</name>
    <dbReference type="NCBI Taxonomy" id="2842200"/>
    <lineage>
        <taxon>Bacteria</taxon>
        <taxon>Pseudomonadati</taxon>
        <taxon>Bacteroidota</taxon>
        <taxon>Flavobacteriia</taxon>
        <taxon>Flavobacteriales</taxon>
        <taxon>Flavobacteriaceae</taxon>
        <taxon>Sinomicrobium</taxon>
    </lineage>
</organism>
<keyword evidence="6" id="KW-0547">Nucleotide-binding</keyword>
<evidence type="ECO:0000256" key="9">
    <source>
        <dbReference type="ARBA" id="ARBA00038276"/>
    </source>
</evidence>
<name>A0A926JTE6_9FLAO</name>
<evidence type="ECO:0000256" key="5">
    <source>
        <dbReference type="ARBA" id="ARBA00022723"/>
    </source>
</evidence>
<dbReference type="PANTHER" id="PTHR33571">
    <property type="entry name" value="SSL8005 PROTEIN"/>
    <property type="match status" value="1"/>
</dbReference>
<dbReference type="CDD" id="cd05403">
    <property type="entry name" value="NT_KNTase_like"/>
    <property type="match status" value="1"/>
</dbReference>
<dbReference type="Proteomes" id="UP000653730">
    <property type="component" value="Unassembled WGS sequence"/>
</dbReference>
<comment type="caution">
    <text evidence="11">The sequence shown here is derived from an EMBL/GenBank/DDBJ whole genome shotgun (WGS) entry which is preliminary data.</text>
</comment>
<keyword evidence="3" id="KW-0808">Transferase</keyword>
<evidence type="ECO:0000259" key="10">
    <source>
        <dbReference type="Pfam" id="PF01909"/>
    </source>
</evidence>
<dbReference type="PANTHER" id="PTHR33571:SF14">
    <property type="entry name" value="PROTEIN ADENYLYLTRANSFERASE MJ0435-RELATED"/>
    <property type="match status" value="1"/>
</dbReference>